<keyword evidence="2 3" id="KW-0378">Hydrolase</keyword>
<dbReference type="InterPro" id="IPR038592">
    <property type="entry name" value="CheD-like_sf"/>
</dbReference>
<comment type="similarity">
    <text evidence="3">Belongs to the CheD family.</text>
</comment>
<evidence type="ECO:0000256" key="1">
    <source>
        <dbReference type="ARBA" id="ARBA00022500"/>
    </source>
</evidence>
<dbReference type="HAMAP" id="MF_01440">
    <property type="entry name" value="CheD"/>
    <property type="match status" value="1"/>
</dbReference>
<dbReference type="Proteomes" id="UP000095651">
    <property type="component" value="Unassembled WGS sequence"/>
</dbReference>
<keyword evidence="1 3" id="KW-0145">Chemotaxis</keyword>
<dbReference type="PANTHER" id="PTHR35147">
    <property type="entry name" value="CHEMORECEPTOR GLUTAMINE DEAMIDASE CHED-RELATED"/>
    <property type="match status" value="1"/>
</dbReference>
<name>A0A174E5Y0_9FIRM</name>
<dbReference type="InterPro" id="IPR005659">
    <property type="entry name" value="Chemorcpt_Glu_NH3ase_CheD"/>
</dbReference>
<protein>
    <recommendedName>
        <fullName evidence="3">Probable chemoreceptor glutamine deamidase CheD</fullName>
        <ecNumber evidence="3">3.5.1.44</ecNumber>
    </recommendedName>
</protein>
<evidence type="ECO:0000313" key="5">
    <source>
        <dbReference type="Proteomes" id="UP000095651"/>
    </source>
</evidence>
<dbReference type="SUPFAM" id="SSF64438">
    <property type="entry name" value="CNF1/YfiH-like putative cysteine hydrolases"/>
    <property type="match status" value="1"/>
</dbReference>
<sequence>MSEIVIKPDQMAVAEGETVLITMALGSSLAVCMYDEEGGIGGLVHTLLPDKRREGNGKNGLRYVDTATRALFEAMKEAGAVPERIRVKLVGGAKIFCFAGQAGQPDIGRENVSCARKTLQELDLAIVSEDTGENYGRSVHFIAGSGRLEIETVNRSRYWI</sequence>
<dbReference type="EMBL" id="CYZE01000005">
    <property type="protein sequence ID" value="CUO31948.1"/>
    <property type="molecule type" value="Genomic_DNA"/>
</dbReference>
<dbReference type="Pfam" id="PF03975">
    <property type="entry name" value="CheD"/>
    <property type="match status" value="1"/>
</dbReference>
<dbReference type="RefSeq" id="WP_055655422.1">
    <property type="nucleotide sequence ID" value="NZ_CABIXC010000005.1"/>
</dbReference>
<dbReference type="AlphaFoldDB" id="A0A174E5Y0"/>
<accession>A0A174E5Y0</accession>
<dbReference type="CDD" id="cd16352">
    <property type="entry name" value="CheD"/>
    <property type="match status" value="1"/>
</dbReference>
<dbReference type="Gene3D" id="3.30.1330.200">
    <property type="match status" value="1"/>
</dbReference>
<comment type="function">
    <text evidence="3">Probably deamidates glutamine residues to glutamate on methyl-accepting chemotaxis receptors (MCPs), playing an important role in chemotaxis.</text>
</comment>
<dbReference type="GO" id="GO:0050568">
    <property type="term" value="F:protein-glutamine glutaminase activity"/>
    <property type="evidence" value="ECO:0007669"/>
    <property type="project" value="UniProtKB-UniRule"/>
</dbReference>
<dbReference type="InterPro" id="IPR011324">
    <property type="entry name" value="Cytotoxic_necrot_fac-like_cat"/>
</dbReference>
<comment type="catalytic activity">
    <reaction evidence="3">
        <text>L-glutaminyl-[protein] + H2O = L-glutamyl-[protein] + NH4(+)</text>
        <dbReference type="Rhea" id="RHEA:16441"/>
        <dbReference type="Rhea" id="RHEA-COMP:10207"/>
        <dbReference type="Rhea" id="RHEA-COMP:10208"/>
        <dbReference type="ChEBI" id="CHEBI:15377"/>
        <dbReference type="ChEBI" id="CHEBI:28938"/>
        <dbReference type="ChEBI" id="CHEBI:29973"/>
        <dbReference type="ChEBI" id="CHEBI:30011"/>
        <dbReference type="EC" id="3.5.1.44"/>
    </reaction>
</comment>
<reference evidence="4 5" key="1">
    <citation type="submission" date="2015-09" db="EMBL/GenBank/DDBJ databases">
        <authorList>
            <consortium name="Pathogen Informatics"/>
        </authorList>
    </citation>
    <scope>NUCLEOTIDE SEQUENCE [LARGE SCALE GENOMIC DNA]</scope>
    <source>
        <strain evidence="4 5">2789STDY5608850</strain>
    </source>
</reference>
<dbReference type="EC" id="3.5.1.44" evidence="3"/>
<proteinExistence type="inferred from homology"/>
<evidence type="ECO:0000313" key="4">
    <source>
        <dbReference type="EMBL" id="CUO31948.1"/>
    </source>
</evidence>
<organism evidence="4 5">
    <name type="scientific">Hungatella hathewayi</name>
    <dbReference type="NCBI Taxonomy" id="154046"/>
    <lineage>
        <taxon>Bacteria</taxon>
        <taxon>Bacillati</taxon>
        <taxon>Bacillota</taxon>
        <taxon>Clostridia</taxon>
        <taxon>Lachnospirales</taxon>
        <taxon>Lachnospiraceae</taxon>
        <taxon>Hungatella</taxon>
    </lineage>
</organism>
<evidence type="ECO:0000256" key="3">
    <source>
        <dbReference type="HAMAP-Rule" id="MF_01440"/>
    </source>
</evidence>
<evidence type="ECO:0000256" key="2">
    <source>
        <dbReference type="ARBA" id="ARBA00022801"/>
    </source>
</evidence>
<gene>
    <name evidence="4" type="primary">cheD_2</name>
    <name evidence="3" type="synonym">cheD</name>
    <name evidence="4" type="ORF">ERS852407_02461</name>
</gene>
<dbReference type="GO" id="GO:0006935">
    <property type="term" value="P:chemotaxis"/>
    <property type="evidence" value="ECO:0007669"/>
    <property type="project" value="UniProtKB-UniRule"/>
</dbReference>
<dbReference type="PANTHER" id="PTHR35147:SF1">
    <property type="entry name" value="CHEMORECEPTOR GLUTAMINE DEAMIDASE CHED-RELATED"/>
    <property type="match status" value="1"/>
</dbReference>